<evidence type="ECO:0000259" key="1">
    <source>
        <dbReference type="Pfam" id="PF19263"/>
    </source>
</evidence>
<dbReference type="Proteomes" id="UP000297729">
    <property type="component" value="Unassembled WGS sequence"/>
</dbReference>
<accession>A0A4Y9S7N9</accession>
<dbReference type="EMBL" id="SPVG01000202">
    <property type="protein sequence ID" value="TFW17559.1"/>
    <property type="molecule type" value="Genomic_DNA"/>
</dbReference>
<dbReference type="AlphaFoldDB" id="A0A4Y9S7N9"/>
<sequence>MNQLGVSTPAEAASLYAKHLKAQHWCIDTSTFPVKALHPESGQNATLDHFRADFPSWARNNNIKVEGDFKMFLNGLGERLAQLLPRVLGAAFKPVPERFYETYAGIQMANTFVPFHPTRQRGMPVPDIFNEYLHRTFPFQQDRDMVMDWCADIIQNPARRPEWGVILTGDQGTGKSTIATLLKKALGGRYVWQREKYALALENFSEVLPNNLLVCFDDALPRSSTYEELKFVMSAKELSVNIKYVQKPQNRAVYARVLVCTNLDVPFDFGGQEDRRFYACAPCTHKNSATESADFFEQFKAWLEQPGTAEYLYNFFMDRDLRSFKPGSTTQTDTLKRMIGLNATDLSVVLRGIVERNPFFHNEFLLAELSRMGHGMVSAERIRTAMSRLQFEQRRRAVPGCRSKQVNVWQQRGSQRNRKLTPREVQAIQHSDRQEAIRKGELDAQDCTTQQH</sequence>
<organism evidence="2 3">
    <name type="scientific">Duganella callida</name>
    <dbReference type="NCBI Taxonomy" id="2561932"/>
    <lineage>
        <taxon>Bacteria</taxon>
        <taxon>Pseudomonadati</taxon>
        <taxon>Pseudomonadota</taxon>
        <taxon>Betaproteobacteria</taxon>
        <taxon>Burkholderiales</taxon>
        <taxon>Oxalobacteraceae</taxon>
        <taxon>Telluria group</taxon>
        <taxon>Duganella</taxon>
    </lineage>
</organism>
<proteinExistence type="predicted"/>
<evidence type="ECO:0000313" key="3">
    <source>
        <dbReference type="Proteomes" id="UP000297729"/>
    </source>
</evidence>
<keyword evidence="3" id="KW-1185">Reference proteome</keyword>
<dbReference type="InterPro" id="IPR027417">
    <property type="entry name" value="P-loop_NTPase"/>
</dbReference>
<dbReference type="RefSeq" id="WP_135203372.1">
    <property type="nucleotide sequence ID" value="NZ_SPVG01000202.1"/>
</dbReference>
<dbReference type="InterPro" id="IPR045455">
    <property type="entry name" value="NrS-1_pol-like_helicase"/>
</dbReference>
<comment type="caution">
    <text evidence="2">The sequence shown here is derived from an EMBL/GenBank/DDBJ whole genome shotgun (WGS) entry which is preliminary data.</text>
</comment>
<gene>
    <name evidence="2" type="ORF">E4L98_20355</name>
</gene>
<dbReference type="SUPFAM" id="SSF52540">
    <property type="entry name" value="P-loop containing nucleoside triphosphate hydrolases"/>
    <property type="match status" value="1"/>
</dbReference>
<dbReference type="Pfam" id="PF19263">
    <property type="entry name" value="DUF5906"/>
    <property type="match status" value="1"/>
</dbReference>
<reference evidence="2 3" key="1">
    <citation type="submission" date="2019-03" db="EMBL/GenBank/DDBJ databases">
        <title>Draft Genome Sequence of Duganella callidus sp. nov., a Novel Duganella Species Isolated from Cultivated Soil.</title>
        <authorList>
            <person name="Raths R."/>
            <person name="Peta V."/>
            <person name="Bucking H."/>
        </authorList>
    </citation>
    <scope>NUCLEOTIDE SEQUENCE [LARGE SCALE GENOMIC DNA]</scope>
    <source>
        <strain evidence="2 3">DN04</strain>
    </source>
</reference>
<dbReference type="Gene3D" id="3.40.50.300">
    <property type="entry name" value="P-loop containing nucleotide triphosphate hydrolases"/>
    <property type="match status" value="1"/>
</dbReference>
<protein>
    <recommendedName>
        <fullName evidence="1">NrS-1 polymerase-like helicase domain-containing protein</fullName>
    </recommendedName>
</protein>
<name>A0A4Y9S7N9_9BURK</name>
<dbReference type="OrthoDB" id="110640at2"/>
<evidence type="ECO:0000313" key="2">
    <source>
        <dbReference type="EMBL" id="TFW17559.1"/>
    </source>
</evidence>
<feature type="domain" description="NrS-1 polymerase-like helicase" evidence="1">
    <location>
        <begin position="167"/>
        <end position="276"/>
    </location>
</feature>